<reference evidence="2 3" key="1">
    <citation type="submission" date="2020-08" db="EMBL/GenBank/DDBJ databases">
        <authorList>
            <person name="Liu C."/>
            <person name="Sun Q."/>
        </authorList>
    </citation>
    <scope>NUCLEOTIDE SEQUENCE [LARGE SCALE GENOMIC DNA]</scope>
    <source>
        <strain evidence="2 3">NSJ-61</strain>
    </source>
</reference>
<dbReference type="AlphaFoldDB" id="A0A7G9GPW3"/>
<dbReference type="Proteomes" id="UP000515856">
    <property type="component" value="Chromosome"/>
</dbReference>
<name>A0A7G9GPW3_9FIRM</name>
<dbReference type="PROSITE" id="PS51257">
    <property type="entry name" value="PROKAR_LIPOPROTEIN"/>
    <property type="match status" value="1"/>
</dbReference>
<evidence type="ECO:0008006" key="4">
    <source>
        <dbReference type="Google" id="ProtNLM"/>
    </source>
</evidence>
<proteinExistence type="predicted"/>
<evidence type="ECO:0000313" key="3">
    <source>
        <dbReference type="Proteomes" id="UP000515856"/>
    </source>
</evidence>
<dbReference type="RefSeq" id="WP_117453996.1">
    <property type="nucleotide sequence ID" value="NZ_CP060636.1"/>
</dbReference>
<evidence type="ECO:0000313" key="2">
    <source>
        <dbReference type="EMBL" id="QNM12845.1"/>
    </source>
</evidence>
<evidence type="ECO:0000256" key="1">
    <source>
        <dbReference type="SAM" id="SignalP"/>
    </source>
</evidence>
<dbReference type="EMBL" id="CP060636">
    <property type="protein sequence ID" value="QNM12845.1"/>
    <property type="molecule type" value="Genomic_DNA"/>
</dbReference>
<keyword evidence="3" id="KW-1185">Reference proteome</keyword>
<feature type="signal peptide" evidence="1">
    <location>
        <begin position="1"/>
        <end position="20"/>
    </location>
</feature>
<gene>
    <name evidence="2" type="ORF">H9Q80_02505</name>
</gene>
<accession>A0A7G9GPW3</accession>
<feature type="chain" id="PRO_5039281096" description="DUF5067 domain-containing protein" evidence="1">
    <location>
        <begin position="21"/>
        <end position="212"/>
    </location>
</feature>
<dbReference type="KEGG" id="ehn:H9Q80_02505"/>
<protein>
    <recommendedName>
        <fullName evidence="4">DUF5067 domain-containing protein</fullName>
    </recommendedName>
</protein>
<sequence length="212" mass="23994">MLKKIICLFLLGLMVLSGCSTDEKSEKKDKVLTIDSDSDYAYDLSNNLELNKHHNDIALVEITDIGGTSNYNDKLAIYVDIYTYGKAVVKAVYKGNLKIDDKIAFTRLGGKLSYNEWKKGLLQKQVDMLEDAGYTSVVSEYEHDIPVEKNKTYLVFLDHTSSQKENEYAISGFAYGMREVEDPDHLTDRDDIRVKNNVSGKYEPLQSVVALE</sequence>
<organism evidence="2 3">
    <name type="scientific">[Eubacterium] hominis</name>
    <dbReference type="NCBI Taxonomy" id="2764325"/>
    <lineage>
        <taxon>Bacteria</taxon>
        <taxon>Bacillati</taxon>
        <taxon>Bacillota</taxon>
        <taxon>Erysipelotrichia</taxon>
        <taxon>Erysipelotrichales</taxon>
        <taxon>Erysipelotrichaceae</taxon>
        <taxon>Amedibacillus</taxon>
    </lineage>
</organism>
<keyword evidence="1" id="KW-0732">Signal</keyword>